<feature type="compositionally biased region" description="Polar residues" evidence="1">
    <location>
        <begin position="26"/>
        <end position="37"/>
    </location>
</feature>
<dbReference type="EMBL" id="KQ414596">
    <property type="protein sequence ID" value="KOC70059.1"/>
    <property type="molecule type" value="Genomic_DNA"/>
</dbReference>
<feature type="region of interest" description="Disordered" evidence="1">
    <location>
        <begin position="1"/>
        <end position="53"/>
    </location>
</feature>
<sequence length="53" mass="5881">MSNVLQRYSPLRGKQGYAPPSRDKFTSSGSKGSSANEETNRRESVDSLNIHCH</sequence>
<proteinExistence type="predicted"/>
<reference evidence="2 3" key="1">
    <citation type="submission" date="2015-07" db="EMBL/GenBank/DDBJ databases">
        <title>The genome of Habropoda laboriosa.</title>
        <authorList>
            <person name="Pan H."/>
            <person name="Kapheim K."/>
        </authorList>
    </citation>
    <scope>NUCLEOTIDE SEQUENCE [LARGE SCALE GENOMIC DNA]</scope>
    <source>
        <strain evidence="2">0110345459</strain>
    </source>
</reference>
<keyword evidence="3" id="KW-1185">Reference proteome</keyword>
<protein>
    <submittedName>
        <fullName evidence="2">Uncharacterized protein</fullName>
    </submittedName>
</protein>
<dbReference type="AlphaFoldDB" id="A0A0L7RGV1"/>
<gene>
    <name evidence="2" type="ORF">WH47_08320</name>
</gene>
<evidence type="ECO:0000313" key="3">
    <source>
        <dbReference type="Proteomes" id="UP000053825"/>
    </source>
</evidence>
<name>A0A0L7RGV1_9HYME</name>
<evidence type="ECO:0000313" key="2">
    <source>
        <dbReference type="EMBL" id="KOC70059.1"/>
    </source>
</evidence>
<evidence type="ECO:0000256" key="1">
    <source>
        <dbReference type="SAM" id="MobiDB-lite"/>
    </source>
</evidence>
<accession>A0A0L7RGV1</accession>
<organism evidence="2 3">
    <name type="scientific">Habropoda laboriosa</name>
    <dbReference type="NCBI Taxonomy" id="597456"/>
    <lineage>
        <taxon>Eukaryota</taxon>
        <taxon>Metazoa</taxon>
        <taxon>Ecdysozoa</taxon>
        <taxon>Arthropoda</taxon>
        <taxon>Hexapoda</taxon>
        <taxon>Insecta</taxon>
        <taxon>Pterygota</taxon>
        <taxon>Neoptera</taxon>
        <taxon>Endopterygota</taxon>
        <taxon>Hymenoptera</taxon>
        <taxon>Apocrita</taxon>
        <taxon>Aculeata</taxon>
        <taxon>Apoidea</taxon>
        <taxon>Anthophila</taxon>
        <taxon>Apidae</taxon>
        <taxon>Habropoda</taxon>
    </lineage>
</organism>
<dbReference type="Proteomes" id="UP000053825">
    <property type="component" value="Unassembled WGS sequence"/>
</dbReference>